<evidence type="ECO:0000313" key="2">
    <source>
        <dbReference type="EMBL" id="RPB24600.1"/>
    </source>
</evidence>
<dbReference type="Pfam" id="PF11937">
    <property type="entry name" value="DUF3455"/>
    <property type="match status" value="1"/>
</dbReference>
<name>A0A3N4LP19_9PEZI</name>
<evidence type="ECO:0000256" key="1">
    <source>
        <dbReference type="SAM" id="SignalP"/>
    </source>
</evidence>
<keyword evidence="1" id="KW-0732">Signal</keyword>
<organism evidence="2 3">
    <name type="scientific">Terfezia boudieri ATCC MYA-4762</name>
    <dbReference type="NCBI Taxonomy" id="1051890"/>
    <lineage>
        <taxon>Eukaryota</taxon>
        <taxon>Fungi</taxon>
        <taxon>Dikarya</taxon>
        <taxon>Ascomycota</taxon>
        <taxon>Pezizomycotina</taxon>
        <taxon>Pezizomycetes</taxon>
        <taxon>Pezizales</taxon>
        <taxon>Pezizaceae</taxon>
        <taxon>Terfezia</taxon>
    </lineage>
</organism>
<keyword evidence="3" id="KW-1185">Reference proteome</keyword>
<gene>
    <name evidence="2" type="ORF">L211DRAFT_837530</name>
</gene>
<sequence>MHFFGYAFMAAAFLFAGPSSIFALPTAKNAAVVSSLQDALEALEDNSMLERRDGHGFQVPRCNPGKYNLKLPLGEGSPKLTDAGSLKLKLLAIGHGTQNYTCADSTAKSKPVANGAYAELYDVSCFPSVIPGILNWLPYLFLHKPRAIPVEKLPKVGVHYFYPDASTPVFDVNEVTATAKKGRFVGMKSENITAPSGANTGVAPNAFGAVDWLKLVSTDNVRTASGRVFASNGYKAVYRVETAGGRPPATCQGRPTHFEILYAAQYWLYN</sequence>
<feature type="signal peptide" evidence="1">
    <location>
        <begin position="1"/>
        <end position="23"/>
    </location>
</feature>
<feature type="chain" id="PRO_5018158292" description="Malate dehydrogenase" evidence="1">
    <location>
        <begin position="24"/>
        <end position="270"/>
    </location>
</feature>
<evidence type="ECO:0008006" key="4">
    <source>
        <dbReference type="Google" id="ProtNLM"/>
    </source>
</evidence>
<evidence type="ECO:0000313" key="3">
    <source>
        <dbReference type="Proteomes" id="UP000267821"/>
    </source>
</evidence>
<accession>A0A3N4LP19</accession>
<dbReference type="AlphaFoldDB" id="A0A3N4LP19"/>
<dbReference type="Proteomes" id="UP000267821">
    <property type="component" value="Unassembled WGS sequence"/>
</dbReference>
<dbReference type="PANTHER" id="PTHR35567:SF1">
    <property type="entry name" value="CONSERVED FUNGAL PROTEIN (AFU_ORTHOLOGUE AFUA_1G14230)"/>
    <property type="match status" value="1"/>
</dbReference>
<dbReference type="OrthoDB" id="1859733at2759"/>
<dbReference type="PANTHER" id="PTHR35567">
    <property type="entry name" value="MALATE DEHYDROGENASE (AFU_ORTHOLOGUE AFUA_2G13800)"/>
    <property type="match status" value="1"/>
</dbReference>
<reference evidence="2 3" key="1">
    <citation type="journal article" date="2018" name="Nat. Ecol. Evol.">
        <title>Pezizomycetes genomes reveal the molecular basis of ectomycorrhizal truffle lifestyle.</title>
        <authorList>
            <person name="Murat C."/>
            <person name="Payen T."/>
            <person name="Noel B."/>
            <person name="Kuo A."/>
            <person name="Morin E."/>
            <person name="Chen J."/>
            <person name="Kohler A."/>
            <person name="Krizsan K."/>
            <person name="Balestrini R."/>
            <person name="Da Silva C."/>
            <person name="Montanini B."/>
            <person name="Hainaut M."/>
            <person name="Levati E."/>
            <person name="Barry K.W."/>
            <person name="Belfiori B."/>
            <person name="Cichocki N."/>
            <person name="Clum A."/>
            <person name="Dockter R.B."/>
            <person name="Fauchery L."/>
            <person name="Guy J."/>
            <person name="Iotti M."/>
            <person name="Le Tacon F."/>
            <person name="Lindquist E.A."/>
            <person name="Lipzen A."/>
            <person name="Malagnac F."/>
            <person name="Mello A."/>
            <person name="Molinier V."/>
            <person name="Miyauchi S."/>
            <person name="Poulain J."/>
            <person name="Riccioni C."/>
            <person name="Rubini A."/>
            <person name="Sitrit Y."/>
            <person name="Splivallo R."/>
            <person name="Traeger S."/>
            <person name="Wang M."/>
            <person name="Zifcakova L."/>
            <person name="Wipf D."/>
            <person name="Zambonelli A."/>
            <person name="Paolocci F."/>
            <person name="Nowrousian M."/>
            <person name="Ottonello S."/>
            <person name="Baldrian P."/>
            <person name="Spatafora J.W."/>
            <person name="Henrissat B."/>
            <person name="Nagy L.G."/>
            <person name="Aury J.M."/>
            <person name="Wincker P."/>
            <person name="Grigoriev I.V."/>
            <person name="Bonfante P."/>
            <person name="Martin F.M."/>
        </authorList>
    </citation>
    <scope>NUCLEOTIDE SEQUENCE [LARGE SCALE GENOMIC DNA]</scope>
    <source>
        <strain evidence="2 3">ATCC MYA-4762</strain>
    </source>
</reference>
<dbReference type="InterPro" id="IPR021851">
    <property type="entry name" value="DUF3455"/>
</dbReference>
<proteinExistence type="predicted"/>
<dbReference type="EMBL" id="ML121541">
    <property type="protein sequence ID" value="RPB24600.1"/>
    <property type="molecule type" value="Genomic_DNA"/>
</dbReference>
<protein>
    <recommendedName>
        <fullName evidence="4">Malate dehydrogenase</fullName>
    </recommendedName>
</protein>
<dbReference type="InParanoid" id="A0A3N4LP19"/>